<gene>
    <name evidence="1" type="ORF">GALMADRAFT_251188</name>
</gene>
<sequence length="95" mass="11079">MAFNFAIAASVIGFYFHKIIRRDRLWEKTRNVCLFLALSLFSFSEHPFFLSSTFPLRVSKLVVALCFSPAYLRQKQAAFHPILQVWEDRPRATVP</sequence>
<dbReference type="HOGENOM" id="CLU_2372937_0_0_1"/>
<name>A0A067SRE0_GALM3</name>
<organism evidence="1 2">
    <name type="scientific">Galerina marginata (strain CBS 339.88)</name>
    <dbReference type="NCBI Taxonomy" id="685588"/>
    <lineage>
        <taxon>Eukaryota</taxon>
        <taxon>Fungi</taxon>
        <taxon>Dikarya</taxon>
        <taxon>Basidiomycota</taxon>
        <taxon>Agaricomycotina</taxon>
        <taxon>Agaricomycetes</taxon>
        <taxon>Agaricomycetidae</taxon>
        <taxon>Agaricales</taxon>
        <taxon>Agaricineae</taxon>
        <taxon>Strophariaceae</taxon>
        <taxon>Galerina</taxon>
    </lineage>
</organism>
<keyword evidence="2" id="KW-1185">Reference proteome</keyword>
<reference evidence="2" key="1">
    <citation type="journal article" date="2014" name="Proc. Natl. Acad. Sci. U.S.A.">
        <title>Extensive sampling of basidiomycete genomes demonstrates inadequacy of the white-rot/brown-rot paradigm for wood decay fungi.</title>
        <authorList>
            <person name="Riley R."/>
            <person name="Salamov A.A."/>
            <person name="Brown D.W."/>
            <person name="Nagy L.G."/>
            <person name="Floudas D."/>
            <person name="Held B.W."/>
            <person name="Levasseur A."/>
            <person name="Lombard V."/>
            <person name="Morin E."/>
            <person name="Otillar R."/>
            <person name="Lindquist E.A."/>
            <person name="Sun H."/>
            <person name="LaButti K.M."/>
            <person name="Schmutz J."/>
            <person name="Jabbour D."/>
            <person name="Luo H."/>
            <person name="Baker S.E."/>
            <person name="Pisabarro A.G."/>
            <person name="Walton J.D."/>
            <person name="Blanchette R.A."/>
            <person name="Henrissat B."/>
            <person name="Martin F."/>
            <person name="Cullen D."/>
            <person name="Hibbett D.S."/>
            <person name="Grigoriev I.V."/>
        </authorList>
    </citation>
    <scope>NUCLEOTIDE SEQUENCE [LARGE SCALE GENOMIC DNA]</scope>
    <source>
        <strain evidence="2">CBS 339.88</strain>
    </source>
</reference>
<dbReference type="Proteomes" id="UP000027222">
    <property type="component" value="Unassembled WGS sequence"/>
</dbReference>
<dbReference type="EMBL" id="KL142385">
    <property type="protein sequence ID" value="KDR73485.1"/>
    <property type="molecule type" value="Genomic_DNA"/>
</dbReference>
<protein>
    <submittedName>
        <fullName evidence="1">Uncharacterized protein</fullName>
    </submittedName>
</protein>
<evidence type="ECO:0000313" key="1">
    <source>
        <dbReference type="EMBL" id="KDR73485.1"/>
    </source>
</evidence>
<proteinExistence type="predicted"/>
<evidence type="ECO:0000313" key="2">
    <source>
        <dbReference type="Proteomes" id="UP000027222"/>
    </source>
</evidence>
<accession>A0A067SRE0</accession>
<dbReference type="AlphaFoldDB" id="A0A067SRE0"/>